<dbReference type="AlphaFoldDB" id="A0A1H5TJN6"/>
<name>A0A1H5TJN6_9PROT</name>
<dbReference type="Proteomes" id="UP000236753">
    <property type="component" value="Unassembled WGS sequence"/>
</dbReference>
<proteinExistence type="predicted"/>
<dbReference type="OrthoDB" id="1490206at2"/>
<sequence length="741" mass="81030">MANVHVRNTSSVRSTASVSNTSSVQGKVFDSISKQGIGGLLVTVYHVTKAVEGVRASAATSLNGSLRLGSVVTDSGGGFALSYERDEIPMLAAGKTRPRPNLLITISAPDDEKGDSADKVIFTSNPPRLDAGRVETFNIGISQASLDKHSLESGLSAKESIKAYQRERAQEKELSEGIVAFHKSEVEKDKKEKESLRAELLKTLATDPAKVSLGGELVLDNDNINDKVGIVADRGIAKANGGIKGGQGVPVNLYLTPSDREMLQPYFDDAVDGVATIPESVIRSILFRSQGADNPGTLLIHQNPIAKYCSEHTFEEKCAKEHTGIEGHGNGHDPDGGSEGPGTDIMALTDEDISGYLSKLLQSAPMPDNVLSPEFNGQRPDRETVEASVDSFSLRKGPADVPAHYDFHSLQIAFEHVWKILVDEDIVNVGHTLEKKYAAKTGLKLSEVFPRNWTDILAGANVYTTIPQEVPAEVAAQFDINLQEWTDLSAPHQTKLKDIAKQLVVGFQEKITVSLPLVGNIKIPASRPGSLHNERKRQELREQGERLIDAVRHDDYYTLHKTLRDLHARVNSVYEFTVFAADKNYHSVNFGLMNTYRQQWAPINYQAGKLVKTIPLSPKEERKYSLKVTRNLKQARKEAVKNNQALTNEQTSTSRVEAEIMEKAQNQTNFGLSTDGSYNIGISKGKSTTTFGVEALQESSGSRKDFREAVIKAVRSTRRSAASTSTPRKPPVRSTRNPAPS</sequence>
<dbReference type="EMBL" id="FNUX01000005">
    <property type="protein sequence ID" value="SEF63000.1"/>
    <property type="molecule type" value="Genomic_DNA"/>
</dbReference>
<gene>
    <name evidence="2" type="ORF">SAMN05216334_10518</name>
</gene>
<evidence type="ECO:0000313" key="3">
    <source>
        <dbReference type="Proteomes" id="UP000236753"/>
    </source>
</evidence>
<feature type="compositionally biased region" description="Basic and acidic residues" evidence="1">
    <location>
        <begin position="323"/>
        <end position="335"/>
    </location>
</feature>
<evidence type="ECO:0000313" key="2">
    <source>
        <dbReference type="EMBL" id="SEF63000.1"/>
    </source>
</evidence>
<organism evidence="2 3">
    <name type="scientific">Nitrosomonas ureae</name>
    <dbReference type="NCBI Taxonomy" id="44577"/>
    <lineage>
        <taxon>Bacteria</taxon>
        <taxon>Pseudomonadati</taxon>
        <taxon>Pseudomonadota</taxon>
        <taxon>Betaproteobacteria</taxon>
        <taxon>Nitrosomonadales</taxon>
        <taxon>Nitrosomonadaceae</taxon>
        <taxon>Nitrosomonas</taxon>
    </lineage>
</organism>
<evidence type="ECO:0000256" key="1">
    <source>
        <dbReference type="SAM" id="MobiDB-lite"/>
    </source>
</evidence>
<feature type="region of interest" description="Disordered" evidence="1">
    <location>
        <begin position="714"/>
        <end position="741"/>
    </location>
</feature>
<feature type="region of interest" description="Disordered" evidence="1">
    <location>
        <begin position="323"/>
        <end position="345"/>
    </location>
</feature>
<accession>A0A1H5TJN6</accession>
<dbReference type="RefSeq" id="WP_103965827.1">
    <property type="nucleotide sequence ID" value="NZ_FNUX01000005.1"/>
</dbReference>
<reference evidence="2 3" key="1">
    <citation type="submission" date="2016-10" db="EMBL/GenBank/DDBJ databases">
        <authorList>
            <person name="de Groot N.N."/>
        </authorList>
    </citation>
    <scope>NUCLEOTIDE SEQUENCE [LARGE SCALE GENOMIC DNA]</scope>
    <source>
        <strain evidence="2 3">Nm13</strain>
    </source>
</reference>
<protein>
    <submittedName>
        <fullName evidence="2">Uncharacterized protein</fullName>
    </submittedName>
</protein>